<gene>
    <name evidence="2" type="ORF">CC1G_12214</name>
</gene>
<dbReference type="HOGENOM" id="CLU_1004783_0_0_1"/>
<keyword evidence="3" id="KW-1185">Reference proteome</keyword>
<dbReference type="InterPro" id="IPR046521">
    <property type="entry name" value="DUF6698"/>
</dbReference>
<reference evidence="2 3" key="1">
    <citation type="journal article" date="2010" name="Proc. Natl. Acad. Sci. U.S.A.">
        <title>Insights into evolution of multicellular fungi from the assembled chromosomes of the mushroom Coprinopsis cinerea (Coprinus cinereus).</title>
        <authorList>
            <person name="Stajich J.E."/>
            <person name="Wilke S.K."/>
            <person name="Ahren D."/>
            <person name="Au C.H."/>
            <person name="Birren B.W."/>
            <person name="Borodovsky M."/>
            <person name="Burns C."/>
            <person name="Canback B."/>
            <person name="Casselton L.A."/>
            <person name="Cheng C.K."/>
            <person name="Deng J."/>
            <person name="Dietrich F.S."/>
            <person name="Fargo D.C."/>
            <person name="Farman M.L."/>
            <person name="Gathman A.C."/>
            <person name="Goldberg J."/>
            <person name="Guigo R."/>
            <person name="Hoegger P.J."/>
            <person name="Hooker J.B."/>
            <person name="Huggins A."/>
            <person name="James T.Y."/>
            <person name="Kamada T."/>
            <person name="Kilaru S."/>
            <person name="Kodira C."/>
            <person name="Kues U."/>
            <person name="Kupfer D."/>
            <person name="Kwan H.S."/>
            <person name="Lomsadze A."/>
            <person name="Li W."/>
            <person name="Lilly W.W."/>
            <person name="Ma L.J."/>
            <person name="Mackey A.J."/>
            <person name="Manning G."/>
            <person name="Martin F."/>
            <person name="Muraguchi H."/>
            <person name="Natvig D.O."/>
            <person name="Palmerini H."/>
            <person name="Ramesh M.A."/>
            <person name="Rehmeyer C.J."/>
            <person name="Roe B.A."/>
            <person name="Shenoy N."/>
            <person name="Stanke M."/>
            <person name="Ter-Hovhannisyan V."/>
            <person name="Tunlid A."/>
            <person name="Velagapudi R."/>
            <person name="Vision T.J."/>
            <person name="Zeng Q."/>
            <person name="Zolan M.E."/>
            <person name="Pukkila P.J."/>
        </authorList>
    </citation>
    <scope>NUCLEOTIDE SEQUENCE [LARGE SCALE GENOMIC DNA]</scope>
    <source>
        <strain evidence="3">Okayama-7 / 130 / ATCC MYA-4618 / FGSC 9003</strain>
    </source>
</reference>
<dbReference type="InParanoid" id="A8NKR1"/>
<dbReference type="OrthoDB" id="3160134at2759"/>
<dbReference type="KEGG" id="cci:CC1G_12214"/>
<proteinExistence type="predicted"/>
<dbReference type="RefSeq" id="XP_001834525.2">
    <property type="nucleotide sequence ID" value="XM_001834473.2"/>
</dbReference>
<evidence type="ECO:0000313" key="2">
    <source>
        <dbReference type="EMBL" id="EAU87301.2"/>
    </source>
</evidence>
<dbReference type="EMBL" id="AACS02000010">
    <property type="protein sequence ID" value="EAU87301.2"/>
    <property type="molecule type" value="Genomic_DNA"/>
</dbReference>
<evidence type="ECO:0000313" key="3">
    <source>
        <dbReference type="Proteomes" id="UP000001861"/>
    </source>
</evidence>
<dbReference type="Proteomes" id="UP000001861">
    <property type="component" value="Unassembled WGS sequence"/>
</dbReference>
<dbReference type="OMA" id="CSIRDAN"/>
<protein>
    <submittedName>
        <fullName evidence="2">Uncharacterized protein</fullName>
    </submittedName>
</protein>
<feature type="region of interest" description="Disordered" evidence="1">
    <location>
        <begin position="1"/>
        <end position="55"/>
    </location>
</feature>
<dbReference type="Pfam" id="PF20414">
    <property type="entry name" value="DUF6698"/>
    <property type="match status" value="1"/>
</dbReference>
<dbReference type="VEuPathDB" id="FungiDB:CC1G_12214"/>
<name>A8NKR1_COPC7</name>
<comment type="caution">
    <text evidence="2">The sequence shown here is derived from an EMBL/GenBank/DDBJ whole genome shotgun (WGS) entry which is preliminary data.</text>
</comment>
<evidence type="ECO:0000256" key="1">
    <source>
        <dbReference type="SAM" id="MobiDB-lite"/>
    </source>
</evidence>
<accession>A8NKR1</accession>
<sequence>MARRSTRQSARTAAAEASQPRTVTTLADWDDFPSKATGKPATTTTVNEERHRPSTAKKVKVKRVWNDPLFACGQRLARYIHPFVNVLNFIKIEKKVARFLATKGMNWRALEMSKDRRDHEMYLQVLEMMQNVGVNVFQSSDSTVKNIMFFINKGQSSSWASDELALKTALASWVAPSSEGKAVCGLGFSEEFSLKLLCPVTIDCSREENKVRLQTQRQKLQIGEWPRLLYQNMDYNAADMWDGFLRNSMLLKGGVFLQAAARSGLTSGVSRHTDLST</sequence>
<organism evidence="2 3">
    <name type="scientific">Coprinopsis cinerea (strain Okayama-7 / 130 / ATCC MYA-4618 / FGSC 9003)</name>
    <name type="common">Inky cap fungus</name>
    <name type="synonym">Hormographiella aspergillata</name>
    <dbReference type="NCBI Taxonomy" id="240176"/>
    <lineage>
        <taxon>Eukaryota</taxon>
        <taxon>Fungi</taxon>
        <taxon>Dikarya</taxon>
        <taxon>Basidiomycota</taxon>
        <taxon>Agaricomycotina</taxon>
        <taxon>Agaricomycetes</taxon>
        <taxon>Agaricomycetidae</taxon>
        <taxon>Agaricales</taxon>
        <taxon>Agaricineae</taxon>
        <taxon>Psathyrellaceae</taxon>
        <taxon>Coprinopsis</taxon>
    </lineage>
</organism>
<feature type="compositionally biased region" description="Low complexity" evidence="1">
    <location>
        <begin position="7"/>
        <end position="19"/>
    </location>
</feature>
<dbReference type="GeneID" id="6011035"/>
<dbReference type="AlphaFoldDB" id="A8NKR1"/>